<keyword evidence="7" id="KW-0249">Electron transport</keyword>
<evidence type="ECO:0000256" key="5">
    <source>
        <dbReference type="ARBA" id="ARBA00022475"/>
    </source>
</evidence>
<comment type="similarity">
    <text evidence="2">Belongs to the ferric reductase (FRE) family.</text>
</comment>
<evidence type="ECO:0000256" key="7">
    <source>
        <dbReference type="ARBA" id="ARBA00022982"/>
    </source>
</evidence>
<keyword evidence="11 14" id="KW-0472">Membrane</keyword>
<keyword evidence="5" id="KW-1003">Cell membrane</keyword>
<dbReference type="SUPFAM" id="SSF52343">
    <property type="entry name" value="Ferredoxin reductase-like, C-terminal NADP-linked domain"/>
    <property type="match status" value="1"/>
</dbReference>
<dbReference type="InterPro" id="IPR017927">
    <property type="entry name" value="FAD-bd_FR_type"/>
</dbReference>
<evidence type="ECO:0000256" key="13">
    <source>
        <dbReference type="SAM" id="MobiDB-lite"/>
    </source>
</evidence>
<proteinExistence type="inferred from homology"/>
<comment type="subcellular location">
    <subcellularLocation>
        <location evidence="1">Cell membrane</location>
        <topology evidence="1">Multi-pass membrane protein</topology>
    </subcellularLocation>
</comment>
<reference evidence="17" key="1">
    <citation type="submission" date="2020-06" db="EMBL/GenBank/DDBJ databases">
        <title>A chromosome-scale genome assembly of Talaromyces rugulosus W13939.</title>
        <authorList>
            <person name="Wang B."/>
            <person name="Guo L."/>
            <person name="Ye K."/>
            <person name="Wang L."/>
        </authorList>
    </citation>
    <scope>NUCLEOTIDE SEQUENCE [LARGE SCALE GENOMIC DNA]</scope>
    <source>
        <strain evidence="17">W13939</strain>
    </source>
</reference>
<dbReference type="AlphaFoldDB" id="A0A7H8QU85"/>
<dbReference type="FunFam" id="3.40.50.80:FF:000061">
    <property type="entry name" value="Metalloreductase transmembrane component, putative"/>
    <property type="match status" value="1"/>
</dbReference>
<protein>
    <recommendedName>
        <fullName evidence="3">ferric-chelate reductase (NADPH)</fullName>
        <ecNumber evidence="3">1.16.1.9</ecNumber>
    </recommendedName>
</protein>
<keyword evidence="6 14" id="KW-0812">Transmembrane</keyword>
<evidence type="ECO:0000256" key="12">
    <source>
        <dbReference type="ARBA" id="ARBA00048483"/>
    </source>
</evidence>
<comment type="catalytic activity">
    <reaction evidence="12">
        <text>2 a Fe(II)-siderophore + NADP(+) + H(+) = 2 a Fe(III)-siderophore + NADPH</text>
        <dbReference type="Rhea" id="RHEA:28795"/>
        <dbReference type="Rhea" id="RHEA-COMP:11342"/>
        <dbReference type="Rhea" id="RHEA-COMP:11344"/>
        <dbReference type="ChEBI" id="CHEBI:15378"/>
        <dbReference type="ChEBI" id="CHEBI:29033"/>
        <dbReference type="ChEBI" id="CHEBI:29034"/>
        <dbReference type="ChEBI" id="CHEBI:57783"/>
        <dbReference type="ChEBI" id="CHEBI:58349"/>
        <dbReference type="EC" id="1.16.1.9"/>
    </reaction>
</comment>
<feature type="transmembrane region" description="Helical" evidence="14">
    <location>
        <begin position="304"/>
        <end position="322"/>
    </location>
</feature>
<evidence type="ECO:0000256" key="10">
    <source>
        <dbReference type="ARBA" id="ARBA00023065"/>
    </source>
</evidence>
<evidence type="ECO:0000256" key="8">
    <source>
        <dbReference type="ARBA" id="ARBA00022989"/>
    </source>
</evidence>
<evidence type="ECO:0000256" key="11">
    <source>
        <dbReference type="ARBA" id="ARBA00023136"/>
    </source>
</evidence>
<organism evidence="16 17">
    <name type="scientific">Talaromyces rugulosus</name>
    <name type="common">Penicillium rugulosum</name>
    <dbReference type="NCBI Taxonomy" id="121627"/>
    <lineage>
        <taxon>Eukaryota</taxon>
        <taxon>Fungi</taxon>
        <taxon>Dikarya</taxon>
        <taxon>Ascomycota</taxon>
        <taxon>Pezizomycotina</taxon>
        <taxon>Eurotiomycetes</taxon>
        <taxon>Eurotiomycetidae</taxon>
        <taxon>Eurotiales</taxon>
        <taxon>Trichocomaceae</taxon>
        <taxon>Talaromyces</taxon>
        <taxon>Talaromyces sect. Islandici</taxon>
    </lineage>
</organism>
<keyword evidence="9" id="KW-0560">Oxidoreductase</keyword>
<feature type="transmembrane region" description="Helical" evidence="14">
    <location>
        <begin position="190"/>
        <end position="211"/>
    </location>
</feature>
<evidence type="ECO:0000256" key="1">
    <source>
        <dbReference type="ARBA" id="ARBA00004651"/>
    </source>
</evidence>
<keyword evidence="4" id="KW-0813">Transport</keyword>
<feature type="transmembrane region" description="Helical" evidence="14">
    <location>
        <begin position="232"/>
        <end position="254"/>
    </location>
</feature>
<dbReference type="RefSeq" id="XP_035343213.1">
    <property type="nucleotide sequence ID" value="XM_035487320.1"/>
</dbReference>
<dbReference type="EC" id="1.16.1.9" evidence="3"/>
<dbReference type="GO" id="GO:0006879">
    <property type="term" value="P:intracellular iron ion homeostasis"/>
    <property type="evidence" value="ECO:0007669"/>
    <property type="project" value="TreeGrafter"/>
</dbReference>
<dbReference type="GO" id="GO:0015677">
    <property type="term" value="P:copper ion import"/>
    <property type="evidence" value="ECO:0007669"/>
    <property type="project" value="TreeGrafter"/>
</dbReference>
<feature type="domain" description="FAD-binding FR-type" evidence="15">
    <location>
        <begin position="357"/>
        <end position="471"/>
    </location>
</feature>
<feature type="region of interest" description="Disordered" evidence="13">
    <location>
        <begin position="82"/>
        <end position="119"/>
    </location>
</feature>
<evidence type="ECO:0000256" key="9">
    <source>
        <dbReference type="ARBA" id="ARBA00023002"/>
    </source>
</evidence>
<evidence type="ECO:0000313" key="17">
    <source>
        <dbReference type="Proteomes" id="UP000509510"/>
    </source>
</evidence>
<dbReference type="Gene3D" id="3.40.50.80">
    <property type="entry name" value="Nucleotide-binding domain of ferredoxin-NADP reductase (FNR) module"/>
    <property type="match status" value="2"/>
</dbReference>
<dbReference type="InterPro" id="IPR051410">
    <property type="entry name" value="Ferric/Cupric_Reductase"/>
</dbReference>
<dbReference type="Pfam" id="PF01794">
    <property type="entry name" value="Ferric_reduct"/>
    <property type="match status" value="1"/>
</dbReference>
<dbReference type="CDD" id="cd06186">
    <property type="entry name" value="NOX_Duox_like_FAD_NADP"/>
    <property type="match status" value="1"/>
</dbReference>
<dbReference type="InterPro" id="IPR013130">
    <property type="entry name" value="Fe3_Rdtase_TM_dom"/>
</dbReference>
<dbReference type="GO" id="GO:0006826">
    <property type="term" value="P:iron ion transport"/>
    <property type="evidence" value="ECO:0007669"/>
    <property type="project" value="TreeGrafter"/>
</dbReference>
<evidence type="ECO:0000256" key="4">
    <source>
        <dbReference type="ARBA" id="ARBA00022448"/>
    </source>
</evidence>
<feature type="transmembrane region" description="Helical" evidence="14">
    <location>
        <begin position="44"/>
        <end position="67"/>
    </location>
</feature>
<dbReference type="PROSITE" id="PS51384">
    <property type="entry name" value="FAD_FR"/>
    <property type="match status" value="1"/>
</dbReference>
<keyword evidence="17" id="KW-1185">Reference proteome</keyword>
<dbReference type="SFLD" id="SFLDG01168">
    <property type="entry name" value="Ferric_reductase_subgroup_(FRE"/>
    <property type="match status" value="1"/>
</dbReference>
<dbReference type="InterPro" id="IPR013112">
    <property type="entry name" value="FAD-bd_8"/>
</dbReference>
<feature type="transmembrane region" description="Helical" evidence="14">
    <location>
        <begin position="148"/>
        <end position="170"/>
    </location>
</feature>
<dbReference type="PANTHER" id="PTHR32361:SF23">
    <property type="entry name" value="FERRIC-CHELATE REDUCTASE"/>
    <property type="match status" value="1"/>
</dbReference>
<sequence>MSSNILDSLVSLAKRINIPITASITAHDQAEMQRDPWAQSGKYALAWVYFSVVLVVLTGLVRVFHLLGDRVRIAIYKEPAVKSPTSGSEHELPSAATDSSTKKFFPPQGPLPSTRAQGSSTVAPLNNIVAFFRWIFYRPIPTLRIGGLHLVFPPLAVIVIVSIALIFIVIYCFVPQPLYFSSIALGSPPLAIRAGMIALAMIPWIVAMGTKPNVLTLVTGIGHERLNVLHRWLGYLCLLMSLVHMIPFYVTPVWKDGAYAMFKQSLVPQGVHMYIYGSGIAAFVPLAVLCIHSLSYIRARTYELFAYLHGPIAVVFIAMMIWHTKNFLLSWNYLWATIAVWFFSYCIRGFWLNWFSPLRFSWLIGEESAVTILPGNAVKVTIPTQMRWRPGQYVYLRMPGISPLENHPFTIASLCSDDFPSNYGPEYRDMAVVFRPFGGFTRKVLETARRKGPYKIYRAFLDGPYGGMQRELAAFDDVVFFAGGSGITAIASQLLNLIKRMRDGNAVTANVRVIWSLKTPETMEWFKEELRICREFAPPNSVQCKFYLTNSDSDKETATQVVNEIIHGLPSKRNSAWIREEAGGDPEREKELRRENEDAITALPGAYIPPGGAGPSRQAYPVYPPYDPYAPYAYPATQPSPQSGHYNNNFDFGFQQAQQQYPPSPQPAPAPLQQSRSTLTRFAFLPRQKQDSWRTEYGRPDIKAMLLEQSKSWGRRTCVFVCGPPSMRVEVANTVARLQQLVLSDRTKDEIFLHAENYAL</sequence>
<dbReference type="SUPFAM" id="SSF63380">
    <property type="entry name" value="Riboflavin synthase domain-like"/>
    <property type="match status" value="1"/>
</dbReference>
<evidence type="ECO:0000259" key="15">
    <source>
        <dbReference type="PROSITE" id="PS51384"/>
    </source>
</evidence>
<keyword evidence="8 14" id="KW-1133">Transmembrane helix</keyword>
<dbReference type="InterPro" id="IPR017938">
    <property type="entry name" value="Riboflavin_synthase-like_b-brl"/>
</dbReference>
<dbReference type="OrthoDB" id="167398at2759"/>
<dbReference type="PANTHER" id="PTHR32361">
    <property type="entry name" value="FERRIC/CUPRIC REDUCTASE TRANSMEMBRANE COMPONENT"/>
    <property type="match status" value="1"/>
</dbReference>
<dbReference type="Proteomes" id="UP000509510">
    <property type="component" value="Chromosome II"/>
</dbReference>
<dbReference type="GO" id="GO:0052851">
    <property type="term" value="F:ferric-chelate reductase (NADPH) activity"/>
    <property type="evidence" value="ECO:0007669"/>
    <property type="project" value="UniProtKB-EC"/>
</dbReference>
<dbReference type="GeneID" id="55991645"/>
<feature type="transmembrane region" description="Helical" evidence="14">
    <location>
        <begin position="274"/>
        <end position="297"/>
    </location>
</feature>
<accession>A0A7H8QU85</accession>
<evidence type="ECO:0000313" key="16">
    <source>
        <dbReference type="EMBL" id="QKX57035.1"/>
    </source>
</evidence>
<name>A0A7H8QU85_TALRU</name>
<dbReference type="GO" id="GO:0005886">
    <property type="term" value="C:plasma membrane"/>
    <property type="evidence" value="ECO:0007669"/>
    <property type="project" value="UniProtKB-SubCell"/>
</dbReference>
<dbReference type="InterPro" id="IPR013121">
    <property type="entry name" value="Fe_red_NAD-bd_6"/>
</dbReference>
<feature type="transmembrane region" description="Helical" evidence="14">
    <location>
        <begin position="334"/>
        <end position="354"/>
    </location>
</feature>
<keyword evidence="10" id="KW-0406">Ion transport</keyword>
<evidence type="ECO:0000256" key="2">
    <source>
        <dbReference type="ARBA" id="ARBA00006278"/>
    </source>
</evidence>
<dbReference type="KEGG" id="trg:TRUGW13939_04143"/>
<dbReference type="Pfam" id="PF08030">
    <property type="entry name" value="NAD_binding_6"/>
    <property type="match status" value="1"/>
</dbReference>
<dbReference type="EMBL" id="CP055899">
    <property type="protein sequence ID" value="QKX57035.1"/>
    <property type="molecule type" value="Genomic_DNA"/>
</dbReference>
<evidence type="ECO:0000256" key="3">
    <source>
        <dbReference type="ARBA" id="ARBA00012668"/>
    </source>
</evidence>
<dbReference type="Pfam" id="PF08022">
    <property type="entry name" value="FAD_binding_8"/>
    <property type="match status" value="1"/>
</dbReference>
<gene>
    <name evidence="16" type="ORF">TRUGW13939_04143</name>
</gene>
<dbReference type="SFLD" id="SFLDS00052">
    <property type="entry name" value="Ferric_Reductase_Domain"/>
    <property type="match status" value="1"/>
</dbReference>
<evidence type="ECO:0000256" key="14">
    <source>
        <dbReference type="SAM" id="Phobius"/>
    </source>
</evidence>
<dbReference type="InterPro" id="IPR039261">
    <property type="entry name" value="FNR_nucleotide-bd"/>
</dbReference>
<evidence type="ECO:0000256" key="6">
    <source>
        <dbReference type="ARBA" id="ARBA00022692"/>
    </source>
</evidence>